<accession>A0A0B6ZQQ4</accession>
<protein>
    <submittedName>
        <fullName evidence="2">Uncharacterized protein</fullName>
    </submittedName>
</protein>
<feature type="region of interest" description="Disordered" evidence="1">
    <location>
        <begin position="44"/>
        <end position="63"/>
    </location>
</feature>
<dbReference type="AlphaFoldDB" id="A0A0B6ZQQ4"/>
<feature type="non-terminal residue" evidence="2">
    <location>
        <position position="1"/>
    </location>
</feature>
<sequence length="233" mass="26392">EKRLIEETEDELREKKEGKHTQETKKVEEKEEVKYTQDKVREEEVVLSKREDVSEKRQEGVEVELKKGRRFEQEEKFEAKEEETEGGQATVEYQSQTSSVNQQTFSFKTATSRSFFRDPEEEESEDWILGASSEFGQTNSQKSEFLSIQSQTFINSSAVVGSEIVQNSITFDSDISNPESIKKLLELVAPGEAEQKQPVGEGLSLQSQASVAISTSKEREVSQTLLSFETGIS</sequence>
<proteinExistence type="predicted"/>
<dbReference type="EMBL" id="HACG01023195">
    <property type="protein sequence ID" value="CEK70060.1"/>
    <property type="molecule type" value="Transcribed_RNA"/>
</dbReference>
<reference evidence="2" key="1">
    <citation type="submission" date="2014-12" db="EMBL/GenBank/DDBJ databases">
        <title>Insight into the proteome of Arion vulgaris.</title>
        <authorList>
            <person name="Aradska J."/>
            <person name="Bulat T."/>
            <person name="Smidak R."/>
            <person name="Sarate P."/>
            <person name="Gangsoo J."/>
            <person name="Sialana F."/>
            <person name="Bilban M."/>
            <person name="Lubec G."/>
        </authorList>
    </citation>
    <scope>NUCLEOTIDE SEQUENCE</scope>
    <source>
        <tissue evidence="2">Skin</tissue>
    </source>
</reference>
<feature type="region of interest" description="Disordered" evidence="1">
    <location>
        <begin position="1"/>
        <end position="34"/>
    </location>
</feature>
<organism evidence="2">
    <name type="scientific">Arion vulgaris</name>
    <dbReference type="NCBI Taxonomy" id="1028688"/>
    <lineage>
        <taxon>Eukaryota</taxon>
        <taxon>Metazoa</taxon>
        <taxon>Spiralia</taxon>
        <taxon>Lophotrochozoa</taxon>
        <taxon>Mollusca</taxon>
        <taxon>Gastropoda</taxon>
        <taxon>Heterobranchia</taxon>
        <taxon>Euthyneura</taxon>
        <taxon>Panpulmonata</taxon>
        <taxon>Eupulmonata</taxon>
        <taxon>Stylommatophora</taxon>
        <taxon>Helicina</taxon>
        <taxon>Arionoidea</taxon>
        <taxon>Arionidae</taxon>
        <taxon>Arion</taxon>
    </lineage>
</organism>
<feature type="compositionally biased region" description="Polar residues" evidence="1">
    <location>
        <begin position="91"/>
        <end position="104"/>
    </location>
</feature>
<feature type="region of interest" description="Disordered" evidence="1">
    <location>
        <begin position="73"/>
        <end position="104"/>
    </location>
</feature>
<name>A0A0B6ZQQ4_9EUPU</name>
<evidence type="ECO:0000313" key="2">
    <source>
        <dbReference type="EMBL" id="CEK70060.1"/>
    </source>
</evidence>
<feature type="non-terminal residue" evidence="2">
    <location>
        <position position="233"/>
    </location>
</feature>
<gene>
    <name evidence="2" type="primary">ORF72682</name>
</gene>
<evidence type="ECO:0000256" key="1">
    <source>
        <dbReference type="SAM" id="MobiDB-lite"/>
    </source>
</evidence>